<dbReference type="GeneID" id="74302329"/>
<evidence type="ECO:0000313" key="3">
    <source>
        <dbReference type="EMBL" id="KAB7751347.1"/>
    </source>
</evidence>
<evidence type="ECO:0000313" key="4">
    <source>
        <dbReference type="Proteomes" id="UP000325690"/>
    </source>
</evidence>
<reference evidence="3 4" key="1">
    <citation type="submission" date="2012-10" db="EMBL/GenBank/DDBJ databases">
        <title>The draft sequence of the Mycobacterium pheli genome.</title>
        <authorList>
            <person name="Pettersson B.M.F."/>
            <person name="Das S."/>
            <person name="Dasgupta S."/>
            <person name="Bhattacharya A."/>
            <person name="Kirsebom L.A."/>
        </authorList>
    </citation>
    <scope>NUCLEOTIDE SEQUENCE [LARGE SCALE GENOMIC DNA]</scope>
    <source>
        <strain evidence="3 4">CCUG 21000</strain>
    </source>
</reference>
<dbReference type="AlphaFoldDB" id="A0A5N5UQH5"/>
<sequence length="224" mass="24198">MSVPRHTLDAPSDRAAGQQRRKVLELVKAAQAPVDAKYVADALQLHITTARFHLATLEEQGAIRRRGAAKGGGAGRPRLTYEPVPRLDYADIVALFAEHLGGTPSEREQRALRIGADLARRARVARLRSEATIADMVVATLDELGFQVRSVLNSFGEITVQICTCPLAEVAATAPEVVRGIQQGLIQEVIDRNADAVGARYQASVTPDPHGGSCEVNLILRPER</sequence>
<organism evidence="3 4">
    <name type="scientific">Mycolicibacterium phlei DSM 43239 = CCUG 21000</name>
    <dbReference type="NCBI Taxonomy" id="1226750"/>
    <lineage>
        <taxon>Bacteria</taxon>
        <taxon>Bacillati</taxon>
        <taxon>Actinomycetota</taxon>
        <taxon>Actinomycetes</taxon>
        <taxon>Mycobacteriales</taxon>
        <taxon>Mycobacteriaceae</taxon>
        <taxon>Mycolicibacterium</taxon>
    </lineage>
</organism>
<protein>
    <submittedName>
        <fullName evidence="3">ArsR family transcriptional regulator</fullName>
    </submittedName>
</protein>
<accession>A0A5N5UQH5</accession>
<name>A0A5N5UQH5_MYCPH</name>
<proteinExistence type="predicted"/>
<dbReference type="InterPro" id="IPR036388">
    <property type="entry name" value="WH-like_DNA-bd_sf"/>
</dbReference>
<dbReference type="GO" id="GO:0006355">
    <property type="term" value="P:regulation of DNA-templated transcription"/>
    <property type="evidence" value="ECO:0007669"/>
    <property type="project" value="InterPro"/>
</dbReference>
<dbReference type="InterPro" id="IPR036390">
    <property type="entry name" value="WH_DNA-bd_sf"/>
</dbReference>
<dbReference type="InterPro" id="IPR006793">
    <property type="entry name" value="FaeA"/>
</dbReference>
<dbReference type="Gene3D" id="1.10.10.10">
    <property type="entry name" value="Winged helix-like DNA-binding domain superfamily/Winged helix DNA-binding domain"/>
    <property type="match status" value="1"/>
</dbReference>
<dbReference type="RefSeq" id="WP_050982635.1">
    <property type="nucleotide sequence ID" value="NZ_ANBO01000002.1"/>
</dbReference>
<gene>
    <name evidence="3" type="ORF">MPHL21000_24410</name>
</gene>
<dbReference type="Pfam" id="PF04703">
    <property type="entry name" value="FaeA"/>
    <property type="match status" value="1"/>
</dbReference>
<evidence type="ECO:0000256" key="1">
    <source>
        <dbReference type="ARBA" id="ARBA00023015"/>
    </source>
</evidence>
<keyword evidence="2" id="KW-0804">Transcription</keyword>
<keyword evidence="1" id="KW-0805">Transcription regulation</keyword>
<dbReference type="EMBL" id="ANBP01000055">
    <property type="protein sequence ID" value="KAB7751347.1"/>
    <property type="molecule type" value="Genomic_DNA"/>
</dbReference>
<dbReference type="SUPFAM" id="SSF46785">
    <property type="entry name" value="Winged helix' DNA-binding domain"/>
    <property type="match status" value="1"/>
</dbReference>
<comment type="caution">
    <text evidence="3">The sequence shown here is derived from an EMBL/GenBank/DDBJ whole genome shotgun (WGS) entry which is preliminary data.</text>
</comment>
<dbReference type="Proteomes" id="UP000325690">
    <property type="component" value="Unassembled WGS sequence"/>
</dbReference>
<keyword evidence="4" id="KW-1185">Reference proteome</keyword>
<evidence type="ECO:0000256" key="2">
    <source>
        <dbReference type="ARBA" id="ARBA00023163"/>
    </source>
</evidence>